<sequence length="208" mass="23387">MAPFKREENGEISIEISTQESHVLISLTEQLLELLSQGDSHFEAQDPLLHLVGISDSDALPDDPVLRRLFPDAYEDLASSSEFRRYTEYGLREKKKAHARIIYEALTSQGEPEEITAGNTPIDKGSFKLIINSAELLDWLSGLNDLRLALAVRLGIGEGRKEGMNIDTKAIHDKYELMLESDPMKAVYAVYSWIGWLQQGLLEEISPE</sequence>
<gene>
    <name evidence="1" type="ORF">ABR60_05525</name>
</gene>
<dbReference type="EMBL" id="LIAS01000014">
    <property type="protein sequence ID" value="KRO31186.1"/>
    <property type="molecule type" value="Genomic_DNA"/>
</dbReference>
<name>A0A0R2P2H7_9ACTN</name>
<protein>
    <submittedName>
        <fullName evidence="1">Uncharacterized protein</fullName>
    </submittedName>
</protein>
<accession>A0A0R2P2H7</accession>
<evidence type="ECO:0000313" key="1">
    <source>
        <dbReference type="EMBL" id="KRO31186.1"/>
    </source>
</evidence>
<dbReference type="Proteomes" id="UP000053941">
    <property type="component" value="Unassembled WGS sequence"/>
</dbReference>
<dbReference type="InterPro" id="IPR018561">
    <property type="entry name" value="AosR"/>
</dbReference>
<proteinExistence type="predicted"/>
<comment type="caution">
    <text evidence="1">The sequence shown here is derived from an EMBL/GenBank/DDBJ whole genome shotgun (WGS) entry which is preliminary data.</text>
</comment>
<dbReference type="AlphaFoldDB" id="A0A0R2P2H7"/>
<organism evidence="1 2">
    <name type="scientific">Actinobacteria bacterium BACL2 MAG-120802-bin41</name>
    <dbReference type="NCBI Taxonomy" id="1655568"/>
    <lineage>
        <taxon>Bacteria</taxon>
        <taxon>Bacillati</taxon>
        <taxon>Actinomycetota</taxon>
        <taxon>Actinomycetes</taxon>
        <taxon>Actinomycetes incertae sedis</taxon>
        <taxon>ac1 cluster</taxon>
    </lineage>
</organism>
<dbReference type="Pfam" id="PF09438">
    <property type="entry name" value="DUF2017"/>
    <property type="match status" value="1"/>
</dbReference>
<reference evidence="1 2" key="1">
    <citation type="submission" date="2015-10" db="EMBL/GenBank/DDBJ databases">
        <title>Metagenome-Assembled Genomes uncover a global brackish microbiome.</title>
        <authorList>
            <person name="Hugerth L.W."/>
            <person name="Larsson J."/>
            <person name="Alneberg J."/>
            <person name="Lindh M.V."/>
            <person name="Legrand C."/>
            <person name="Pinhassi J."/>
            <person name="Andersson A.F."/>
        </authorList>
    </citation>
    <scope>NUCLEOTIDE SEQUENCE [LARGE SCALE GENOMIC DNA]</scope>
    <source>
        <strain evidence="1">BACL2 MAG-120802-bin41</strain>
    </source>
</reference>
<evidence type="ECO:0000313" key="2">
    <source>
        <dbReference type="Proteomes" id="UP000053941"/>
    </source>
</evidence>